<feature type="transmembrane region" description="Helical" evidence="2">
    <location>
        <begin position="95"/>
        <end position="115"/>
    </location>
</feature>
<protein>
    <submittedName>
        <fullName evidence="3">Uncharacterized protein</fullName>
    </submittedName>
</protein>
<dbReference type="Proteomes" id="UP001283361">
    <property type="component" value="Unassembled WGS sequence"/>
</dbReference>
<reference evidence="3" key="1">
    <citation type="journal article" date="2023" name="G3 (Bethesda)">
        <title>A reference genome for the long-term kleptoplast-retaining sea slug Elysia crispata morphotype clarki.</title>
        <authorList>
            <person name="Eastman K.E."/>
            <person name="Pendleton A.L."/>
            <person name="Shaikh M.A."/>
            <person name="Suttiyut T."/>
            <person name="Ogas R."/>
            <person name="Tomko P."/>
            <person name="Gavelis G."/>
            <person name="Widhalm J.R."/>
            <person name="Wisecaver J.H."/>
        </authorList>
    </citation>
    <scope>NUCLEOTIDE SEQUENCE</scope>
    <source>
        <strain evidence="3">ECLA1</strain>
    </source>
</reference>
<evidence type="ECO:0000256" key="1">
    <source>
        <dbReference type="SAM" id="MobiDB-lite"/>
    </source>
</evidence>
<evidence type="ECO:0000256" key="2">
    <source>
        <dbReference type="SAM" id="Phobius"/>
    </source>
</evidence>
<name>A0AAE1E1V0_9GAST</name>
<evidence type="ECO:0000313" key="3">
    <source>
        <dbReference type="EMBL" id="KAK3790877.1"/>
    </source>
</evidence>
<keyword evidence="2" id="KW-1133">Transmembrane helix</keyword>
<organism evidence="3 4">
    <name type="scientific">Elysia crispata</name>
    <name type="common">lettuce slug</name>
    <dbReference type="NCBI Taxonomy" id="231223"/>
    <lineage>
        <taxon>Eukaryota</taxon>
        <taxon>Metazoa</taxon>
        <taxon>Spiralia</taxon>
        <taxon>Lophotrochozoa</taxon>
        <taxon>Mollusca</taxon>
        <taxon>Gastropoda</taxon>
        <taxon>Heterobranchia</taxon>
        <taxon>Euthyneura</taxon>
        <taxon>Panpulmonata</taxon>
        <taxon>Sacoglossa</taxon>
        <taxon>Placobranchoidea</taxon>
        <taxon>Plakobranchidae</taxon>
        <taxon>Elysia</taxon>
    </lineage>
</organism>
<proteinExistence type="predicted"/>
<evidence type="ECO:0000313" key="4">
    <source>
        <dbReference type="Proteomes" id="UP001283361"/>
    </source>
</evidence>
<feature type="region of interest" description="Disordered" evidence="1">
    <location>
        <begin position="132"/>
        <end position="172"/>
    </location>
</feature>
<feature type="compositionally biased region" description="Low complexity" evidence="1">
    <location>
        <begin position="148"/>
        <end position="172"/>
    </location>
</feature>
<gene>
    <name evidence="3" type="ORF">RRG08_030745</name>
</gene>
<sequence>MEKIVHRATSLATDSNSSKNEGLFCAVWRDEVGAWDWNKFLDAVDTKKSSKSLSGSSNSKSSPTDAEAAFKAIEASHARTGKDAAIGFIPDVGSILLFLSSAMAVLFLLALLLSIRPKNKSSRANSVFTQDDRINYGSTGGRSEEGYEYGYSSSGSSDSSSSSSGSTTTTTR</sequence>
<keyword evidence="2" id="KW-0472">Membrane</keyword>
<dbReference type="AlphaFoldDB" id="A0AAE1E1V0"/>
<accession>A0AAE1E1V0</accession>
<dbReference type="EMBL" id="JAWDGP010001509">
    <property type="protein sequence ID" value="KAK3790877.1"/>
    <property type="molecule type" value="Genomic_DNA"/>
</dbReference>
<keyword evidence="2" id="KW-0812">Transmembrane</keyword>
<comment type="caution">
    <text evidence="3">The sequence shown here is derived from an EMBL/GenBank/DDBJ whole genome shotgun (WGS) entry which is preliminary data.</text>
</comment>
<keyword evidence="4" id="KW-1185">Reference proteome</keyword>